<protein>
    <submittedName>
        <fullName evidence="8">Fusaric acid resistance protein</fullName>
    </submittedName>
</protein>
<dbReference type="Proteomes" id="UP000510888">
    <property type="component" value="Chromosome 2"/>
</dbReference>
<feature type="transmembrane region" description="Helical" evidence="7">
    <location>
        <begin position="494"/>
        <end position="513"/>
    </location>
</feature>
<dbReference type="PANTHER" id="PTHR30509">
    <property type="entry name" value="P-HYDROXYBENZOIC ACID EFFLUX PUMP SUBUNIT-RELATED"/>
    <property type="match status" value="1"/>
</dbReference>
<comment type="subcellular location">
    <subcellularLocation>
        <location evidence="1">Cell membrane</location>
        <topology evidence="1">Multi-pass membrane protein</topology>
    </subcellularLocation>
</comment>
<evidence type="ECO:0000256" key="4">
    <source>
        <dbReference type="ARBA" id="ARBA00022692"/>
    </source>
</evidence>
<keyword evidence="2" id="KW-0813">Transport</keyword>
<proteinExistence type="predicted"/>
<dbReference type="RefSeq" id="WP_180724524.1">
    <property type="nucleotide sequence ID" value="NZ_AP023175.1"/>
</dbReference>
<evidence type="ECO:0000256" key="7">
    <source>
        <dbReference type="SAM" id="Phobius"/>
    </source>
</evidence>
<feature type="transmembrane region" description="Helical" evidence="7">
    <location>
        <begin position="525"/>
        <end position="543"/>
    </location>
</feature>
<evidence type="ECO:0000256" key="3">
    <source>
        <dbReference type="ARBA" id="ARBA00022475"/>
    </source>
</evidence>
<evidence type="ECO:0000256" key="2">
    <source>
        <dbReference type="ARBA" id="ARBA00022448"/>
    </source>
</evidence>
<dbReference type="AlphaFoldDB" id="A0A7I8BQ11"/>
<keyword evidence="9" id="KW-1185">Reference proteome</keyword>
<dbReference type="KEGG" id="plad:PPGU16_39540"/>
<accession>A0A7I8BQ11</accession>
<gene>
    <name evidence="8" type="ORF">PPGU16_39540</name>
</gene>
<feature type="transmembrane region" description="Helical" evidence="7">
    <location>
        <begin position="446"/>
        <end position="464"/>
    </location>
</feature>
<evidence type="ECO:0000313" key="8">
    <source>
        <dbReference type="EMBL" id="BCF90887.1"/>
    </source>
</evidence>
<organism evidence="8 9">
    <name type="scientific">Paraburkholderia largidicola</name>
    <dbReference type="NCBI Taxonomy" id="3014751"/>
    <lineage>
        <taxon>Bacteria</taxon>
        <taxon>Pseudomonadati</taxon>
        <taxon>Pseudomonadota</taxon>
        <taxon>Betaproteobacteria</taxon>
        <taxon>Burkholderiales</taxon>
        <taxon>Burkholderiaceae</taxon>
        <taxon>Paraburkholderia</taxon>
    </lineage>
</organism>
<evidence type="ECO:0000256" key="6">
    <source>
        <dbReference type="ARBA" id="ARBA00023136"/>
    </source>
</evidence>
<feature type="transmembrane region" description="Helical" evidence="7">
    <location>
        <begin position="98"/>
        <end position="117"/>
    </location>
</feature>
<keyword evidence="5 7" id="KW-1133">Transmembrane helix</keyword>
<dbReference type="InterPro" id="IPR006726">
    <property type="entry name" value="PHBA_efflux_AaeB/fusaric-R"/>
</dbReference>
<reference evidence="8 9" key="1">
    <citation type="journal article" date="2020" name="Genes (Basel)">
        <title>Genomic Comparison of Insect Gut Symbionts from Divergent Burkholderia Subclades.</title>
        <authorList>
            <person name="Takeshita K."/>
            <person name="Kikuchi Y."/>
        </authorList>
    </citation>
    <scope>NUCLEOTIDE SEQUENCE [LARGE SCALE GENOMIC DNA]</scope>
    <source>
        <strain evidence="8 9">PGU16</strain>
    </source>
</reference>
<feature type="transmembrane region" description="Helical" evidence="7">
    <location>
        <begin position="470"/>
        <end position="487"/>
    </location>
</feature>
<dbReference type="EMBL" id="AP023175">
    <property type="protein sequence ID" value="BCF90887.1"/>
    <property type="molecule type" value="Genomic_DNA"/>
</dbReference>
<keyword evidence="4 7" id="KW-0812">Transmembrane</keyword>
<evidence type="ECO:0000256" key="1">
    <source>
        <dbReference type="ARBA" id="ARBA00004651"/>
    </source>
</evidence>
<keyword evidence="3" id="KW-1003">Cell membrane</keyword>
<evidence type="ECO:0000256" key="5">
    <source>
        <dbReference type="ARBA" id="ARBA00022989"/>
    </source>
</evidence>
<dbReference type="Pfam" id="PF04632">
    <property type="entry name" value="FUSC"/>
    <property type="match status" value="1"/>
</dbReference>
<keyword evidence="6 7" id="KW-0472">Membrane</keyword>
<name>A0A7I8BQ11_9BURK</name>
<feature type="transmembrane region" description="Helical" evidence="7">
    <location>
        <begin position="390"/>
        <end position="412"/>
    </location>
</feature>
<feature type="transmembrane region" description="Helical" evidence="7">
    <location>
        <begin position="418"/>
        <end position="434"/>
    </location>
</feature>
<feature type="transmembrane region" description="Helical" evidence="7">
    <location>
        <begin position="150"/>
        <end position="172"/>
    </location>
</feature>
<feature type="transmembrane region" description="Helical" evidence="7">
    <location>
        <begin position="71"/>
        <end position="92"/>
    </location>
</feature>
<evidence type="ECO:0000313" key="9">
    <source>
        <dbReference type="Proteomes" id="UP000510888"/>
    </source>
</evidence>
<sequence>MIADLRGLYEEFVVYRNEDAPRLLHAFKAALAVVLSMLISMRLELRSPGTAMVSAVIVMLQQQSGMVIARGFYRTLGIICGSLAGLTLVGMFAQQPPLFLGGLAIWVGLFVAGSSYYKNYQSYGFVLSGYAACITTVPEWATPYDVVDNVIYTISEVMIGVATGGLISALIFPQKVVPALMKWRETALASLLSALRSAASGKTLDEPVESYLKLIRESVAIEGLRTAAVFEDPAMRLRNDALVLLDETFLDAVTRIYAVNRARQITKDIDHDVKAETDALFDKLVTIAADVEEGGLQTMQRVDRLNNQLGVLEAWLRAHECSSTCGKQYSDAGARIVEMVGAEVYLAVSSLHDFCGACSIVFNPPKIQLTQPIVQAIAFMRSAPLRSSGITAIVSGLRAATSVSIVAAAWIASGWTNGYIAVVSAGITSGFFSLNPTPIPASWQNFTGCLFACMAGFILNFIVMPGLGDVTLLALCIGTVIFFGSYANTFPSIAGLGAGFNVYFCYALTPMNVAVYNPPAYLDRSFALLIGIGVSAAAFSLVIPREGQWLARQTAARIRDILVRAATDDVDAEEPASVGVAMRDLIVRIVTVPNVSKAYRARTTTWAFGQLWIANTLSQLRTLADAHADALPPAWSDVQREWLKAIGQLAQSGKTDAAEAAYRAIEHALQVLRTHSRQLSSEKADALFEMRARLYSTGAALTDQLPVASAVKATAS</sequence>
<dbReference type="GO" id="GO:0022857">
    <property type="term" value="F:transmembrane transporter activity"/>
    <property type="evidence" value="ECO:0007669"/>
    <property type="project" value="InterPro"/>
</dbReference>
<dbReference type="GO" id="GO:0005886">
    <property type="term" value="C:plasma membrane"/>
    <property type="evidence" value="ECO:0007669"/>
    <property type="project" value="UniProtKB-SubCell"/>
</dbReference>
<feature type="transmembrane region" description="Helical" evidence="7">
    <location>
        <begin position="124"/>
        <end position="144"/>
    </location>
</feature>
<dbReference type="PANTHER" id="PTHR30509:SF9">
    <property type="entry name" value="MULTIDRUG RESISTANCE PROTEIN MDTO"/>
    <property type="match status" value="1"/>
</dbReference>